<feature type="domain" description="eCIS core" evidence="1">
    <location>
        <begin position="50"/>
        <end position="123"/>
    </location>
</feature>
<dbReference type="Pfam" id="PF13699">
    <property type="entry name" value="eCIS_core"/>
    <property type="match status" value="1"/>
</dbReference>
<evidence type="ECO:0000313" key="3">
    <source>
        <dbReference type="Proteomes" id="UP000604241"/>
    </source>
</evidence>
<sequence>MPATPLTRLQEAGGNAMTVRLLRATAAGRDVDAAVADRIGARAGRGERLAPDLQGRFGDVAGHDAVAGVRVHRDAEAADLARAVAARAFTVGTDVFFGQGEYRPDTPTGSHLLAHELVHTVQAPAAPASSGLTVSDPGDAHEVAAERAAPQWVAGAGAAASQAPVARSSAIARDPTDDVRPDLADRYAPLLLPALDPADRVRLDQATGGADLVAVIARRDEARTALAAAVADQHDRSGVDVDAAARVRALQTLDAELTARIEGELAALDVADERELLRLVQEWFPARFLAEAKQVAIEMLDHNAREARSELERYSALVCSPDVEGLLAADRTLAELAPQSLALSIQAAESALSRYAPAAGVLTPEEFARRVPENEQSVMVDIANLDRNRQMLAQRVPIYQAARYSFGRTYPILLTSAYVPGSFASADPAALGGMVGGTVTDVLANIERVRDAIDDDDLKVWNMRDVLRITQERLGVTNETLLAAIRTRIEAIESDATFLGWVTAALAITTTLLAGMLFTPAAGAAVAAAWGAASLYGSITSYLDESAAEHVALDEAVADLSLNEPSLTWVLLDAAFLMVDLAPVARALRPAARTLAANGDAVALAAFRSRAATAFGEDVAEGLATRAAGRFGIGAAGLQVAEARLASARTVLAGLDLSDDAIARVLAKGADVNQVKGQLFEEIMHVDVARRMAAGADDVLGVADTAGLEVIEGHRIADLAGRQLTDGVVARRLPDGTLELVTVLEAKSGRGAAQGLRSASSGIGDPEEFARFLIEENRDAVLRVLRKNGLTADAQAVARGGEELSDAAIEAVAADKSLRRLVTQAELGGQVRKDVERLAPSTSSLDDVASELDEVPAQILVDGMPTTVRMSPTRTRFVGVVPQDVPTDAITAALTGPKRTFNFTALQLGGPAAEITARAERLIAAQAALATSAPAP</sequence>
<protein>
    <submittedName>
        <fullName evidence="2">DUF4157 domain-containing protein</fullName>
    </submittedName>
</protein>
<dbReference type="EMBL" id="JACSQV010000018">
    <property type="protein sequence ID" value="MBD7919947.1"/>
    <property type="molecule type" value="Genomic_DNA"/>
</dbReference>
<accession>A0ABR8QHN9</accession>
<reference evidence="2 3" key="1">
    <citation type="submission" date="2020-08" db="EMBL/GenBank/DDBJ databases">
        <title>A Genomic Blueprint of the Chicken Gut Microbiome.</title>
        <authorList>
            <person name="Gilroy R."/>
            <person name="Ravi A."/>
            <person name="Getino M."/>
            <person name="Pursley I."/>
            <person name="Horton D.L."/>
            <person name="Alikhan N.-F."/>
            <person name="Baker D."/>
            <person name="Gharbi K."/>
            <person name="Hall N."/>
            <person name="Watson M."/>
            <person name="Adriaenssens E.M."/>
            <person name="Foster-Nyarko E."/>
            <person name="Jarju S."/>
            <person name="Secka A."/>
            <person name="Antonio M."/>
            <person name="Oren A."/>
            <person name="Chaudhuri R."/>
            <person name="La Ragione R.M."/>
            <person name="Hildebrand F."/>
            <person name="Pallen M.J."/>
        </authorList>
    </citation>
    <scope>NUCLEOTIDE SEQUENCE [LARGE SCALE GENOMIC DNA]</scope>
    <source>
        <strain evidence="2 3">Sa3CUA2</strain>
    </source>
</reference>
<dbReference type="Proteomes" id="UP000604241">
    <property type="component" value="Unassembled WGS sequence"/>
</dbReference>
<evidence type="ECO:0000259" key="1">
    <source>
        <dbReference type="Pfam" id="PF13699"/>
    </source>
</evidence>
<gene>
    <name evidence="2" type="ORF">H9657_16870</name>
</gene>
<dbReference type="InterPro" id="IPR025295">
    <property type="entry name" value="eCIS_core_dom"/>
</dbReference>
<organism evidence="2 3">
    <name type="scientific">Cellulomonas avistercoris</name>
    <dbReference type="NCBI Taxonomy" id="2762242"/>
    <lineage>
        <taxon>Bacteria</taxon>
        <taxon>Bacillati</taxon>
        <taxon>Actinomycetota</taxon>
        <taxon>Actinomycetes</taxon>
        <taxon>Micrococcales</taxon>
        <taxon>Cellulomonadaceae</taxon>
        <taxon>Cellulomonas</taxon>
    </lineage>
</organism>
<proteinExistence type="predicted"/>
<evidence type="ECO:0000313" key="2">
    <source>
        <dbReference type="EMBL" id="MBD7919947.1"/>
    </source>
</evidence>
<dbReference type="RefSeq" id="WP_191784596.1">
    <property type="nucleotide sequence ID" value="NZ_JACSQV010000018.1"/>
</dbReference>
<name>A0ABR8QHN9_9CELL</name>
<comment type="caution">
    <text evidence="2">The sequence shown here is derived from an EMBL/GenBank/DDBJ whole genome shotgun (WGS) entry which is preliminary data.</text>
</comment>
<keyword evidence="3" id="KW-1185">Reference proteome</keyword>